<dbReference type="EMBL" id="FLQU01000382">
    <property type="protein sequence ID" value="SBS84908.1"/>
    <property type="molecule type" value="Genomic_DNA"/>
</dbReference>
<comment type="subcellular location">
    <subcellularLocation>
        <location evidence="9">Mitochondrion inner membrane</location>
    </subcellularLocation>
</comment>
<evidence type="ECO:0000313" key="10">
    <source>
        <dbReference type="EMBL" id="SBS84908.1"/>
    </source>
</evidence>
<reference evidence="12 13" key="2">
    <citation type="submission" date="2016-05" db="EMBL/GenBank/DDBJ databases">
        <authorList>
            <person name="Naeem Raeece"/>
        </authorList>
    </citation>
    <scope>NUCLEOTIDE SEQUENCE [LARGE SCALE GENOMIC DNA]</scope>
</reference>
<dbReference type="Proteomes" id="UP000078560">
    <property type="component" value="Unassembled WGS sequence"/>
</dbReference>
<dbReference type="Gene3D" id="3.40.50.1400">
    <property type="match status" value="3"/>
</dbReference>
<comment type="function">
    <text evidence="9">Catalyzes the ferrous insertion into protoporphyrin IX.</text>
</comment>
<evidence type="ECO:0000256" key="1">
    <source>
        <dbReference type="ARBA" id="ARBA00004943"/>
    </source>
</evidence>
<dbReference type="PANTHER" id="PTHR11108:SF1">
    <property type="entry name" value="FERROCHELATASE, MITOCHONDRIAL"/>
    <property type="match status" value="1"/>
</dbReference>
<keyword evidence="8 9" id="KW-0627">Porphyrin biosynthesis</keyword>
<dbReference type="PANTHER" id="PTHR11108">
    <property type="entry name" value="FERROCHELATASE"/>
    <property type="match status" value="1"/>
</dbReference>
<dbReference type="Pfam" id="PF00762">
    <property type="entry name" value="Ferrochelatase"/>
    <property type="match status" value="2"/>
</dbReference>
<dbReference type="EC" id="4.98.1.1" evidence="9"/>
<dbReference type="AlphaFoldDB" id="A0A1A8VWM7"/>
<keyword evidence="9" id="KW-0496">Mitochondrion</keyword>
<dbReference type="InterPro" id="IPR033644">
    <property type="entry name" value="Ferrochelatase_C"/>
</dbReference>
<proteinExistence type="inferred from homology"/>
<keyword evidence="9" id="KW-0472">Membrane</keyword>
<evidence type="ECO:0000256" key="5">
    <source>
        <dbReference type="ARBA" id="ARBA00023004"/>
    </source>
</evidence>
<evidence type="ECO:0000313" key="13">
    <source>
        <dbReference type="Proteomes" id="UP000078560"/>
    </source>
</evidence>
<comment type="pathway">
    <text evidence="1 9">Porphyrin-containing compound metabolism; protoheme biosynthesis; protoheme from protoporphyrin-IX: step 1/1.</text>
</comment>
<dbReference type="FunFam" id="3.40.50.1400:FF:000002">
    <property type="entry name" value="Ferrochelatase"/>
    <property type="match status" value="1"/>
</dbReference>
<dbReference type="CDD" id="cd03411">
    <property type="entry name" value="Ferrochelatase_N"/>
    <property type="match status" value="1"/>
</dbReference>
<dbReference type="UniPathway" id="UPA00252">
    <property type="reaction ID" value="UER00325"/>
</dbReference>
<comment type="similarity">
    <text evidence="2 9">Belongs to the ferrochelatase family.</text>
</comment>
<dbReference type="InterPro" id="IPR001015">
    <property type="entry name" value="Ferrochelatase"/>
</dbReference>
<dbReference type="CDD" id="cd00419">
    <property type="entry name" value="Ferrochelatase_C"/>
    <property type="match status" value="1"/>
</dbReference>
<evidence type="ECO:0000256" key="7">
    <source>
        <dbReference type="ARBA" id="ARBA00023239"/>
    </source>
</evidence>
<dbReference type="SUPFAM" id="SSF53800">
    <property type="entry name" value="Chelatase"/>
    <property type="match status" value="1"/>
</dbReference>
<dbReference type="Proteomes" id="UP000078546">
    <property type="component" value="Unassembled WGS sequence"/>
</dbReference>
<evidence type="ECO:0000256" key="8">
    <source>
        <dbReference type="ARBA" id="ARBA00023244"/>
    </source>
</evidence>
<evidence type="ECO:0000256" key="6">
    <source>
        <dbReference type="ARBA" id="ARBA00023133"/>
    </source>
</evidence>
<dbReference type="GO" id="GO:0005743">
    <property type="term" value="C:mitochondrial inner membrane"/>
    <property type="evidence" value="ECO:0007669"/>
    <property type="project" value="UniProtKB-SubCell"/>
</dbReference>
<keyword evidence="7 9" id="KW-0456">Lyase</keyword>
<name>A0A1A8VWM7_PLAOA</name>
<evidence type="ECO:0000256" key="2">
    <source>
        <dbReference type="ARBA" id="ARBA00007718"/>
    </source>
</evidence>
<evidence type="ECO:0000313" key="11">
    <source>
        <dbReference type="EMBL" id="SBS93497.1"/>
    </source>
</evidence>
<accession>A0A1A8VWM7</accession>
<dbReference type="GO" id="GO:0046872">
    <property type="term" value="F:metal ion binding"/>
    <property type="evidence" value="ECO:0007669"/>
    <property type="project" value="UniProtKB-KW"/>
</dbReference>
<dbReference type="PROSITE" id="PS00534">
    <property type="entry name" value="FERROCHELATASE"/>
    <property type="match status" value="1"/>
</dbReference>
<dbReference type="EMBL" id="FLQV01000475">
    <property type="protein sequence ID" value="SBS93497.1"/>
    <property type="molecule type" value="Genomic_DNA"/>
</dbReference>
<keyword evidence="4" id="KW-0479">Metal-binding</keyword>
<dbReference type="HAMAP" id="MF_00323">
    <property type="entry name" value="Ferrochelatase"/>
    <property type="match status" value="1"/>
</dbReference>
<evidence type="ECO:0000256" key="3">
    <source>
        <dbReference type="ARBA" id="ARBA00022490"/>
    </source>
</evidence>
<dbReference type="InterPro" id="IPR033659">
    <property type="entry name" value="Ferrochelatase_N"/>
</dbReference>
<keyword evidence="3" id="KW-0963">Cytoplasm</keyword>
<keyword evidence="9" id="KW-0999">Mitochondrion inner membrane</keyword>
<comment type="catalytic activity">
    <reaction evidence="9">
        <text>heme b + 2 H(+) = protoporphyrin IX + Fe(2+)</text>
        <dbReference type="Rhea" id="RHEA:22584"/>
        <dbReference type="ChEBI" id="CHEBI:15378"/>
        <dbReference type="ChEBI" id="CHEBI:29033"/>
        <dbReference type="ChEBI" id="CHEBI:57306"/>
        <dbReference type="ChEBI" id="CHEBI:60344"/>
        <dbReference type="EC" id="4.98.1.1"/>
    </reaction>
</comment>
<dbReference type="InterPro" id="IPR019772">
    <property type="entry name" value="Ferrochelatase_AS"/>
</dbReference>
<protein>
    <recommendedName>
        <fullName evidence="9">Ferrochelatase</fullName>
        <ecNumber evidence="9">4.98.1.1</ecNumber>
    </recommendedName>
</protein>
<reference evidence="10" key="1">
    <citation type="submission" date="2016-05" db="EMBL/GenBank/DDBJ databases">
        <authorList>
            <person name="Lavstsen T."/>
            <person name="Jespersen J.S."/>
        </authorList>
    </citation>
    <scope>NUCLEOTIDE SEQUENCE [LARGE SCALE GENOMIC DNA]</scope>
</reference>
<keyword evidence="5 9" id="KW-0408">Iron</keyword>
<keyword evidence="6 9" id="KW-0350">Heme biosynthesis</keyword>
<sequence>MDIDDFLKCNDLNVSKDTIKNINKNKIGILITNLGSPDKPTYWSLYKYLSQFLGDPRVVKLNRFLWLPILYSCVLPFRSGNQNERKEKQAIRKKDHRIKIVIGLIKVAQSTSSTFLTRTTGKSLLKYRNIWTEEGSPLCVNTHNQYLALKKRLFEKYSDKIAISYGMRYGERTIGYGMNCLKRENINKLLVLPLYPQSAECTVASTLDCISDNLKKWNNVPELRFLSGYCFNEKYISCMKENIENFWKENGKGNKLIISYHSLPIKTVEDGDMYPFFCIESTNRLVEQLKLNKEDYILAFQSRIEGQKWIQPCIEDIIKRLSIQGCNVVDVVCPSFSSDCLETLDEIQITYKQLFQKYGNANAKLRYIKCLNYSKMGIDLLMNIIEQNIIGW</sequence>
<evidence type="ECO:0000256" key="9">
    <source>
        <dbReference type="RuleBase" id="RU000607"/>
    </source>
</evidence>
<evidence type="ECO:0000256" key="4">
    <source>
        <dbReference type="ARBA" id="ARBA00022723"/>
    </source>
</evidence>
<dbReference type="GO" id="GO:0006783">
    <property type="term" value="P:heme biosynthetic process"/>
    <property type="evidence" value="ECO:0007669"/>
    <property type="project" value="UniProtKB-UniRule"/>
</dbReference>
<evidence type="ECO:0000313" key="12">
    <source>
        <dbReference type="Proteomes" id="UP000078546"/>
    </source>
</evidence>
<dbReference type="NCBIfam" id="TIGR00109">
    <property type="entry name" value="hemH"/>
    <property type="match status" value="1"/>
</dbReference>
<organism evidence="10 13">
    <name type="scientific">Plasmodium ovale curtisi</name>
    <dbReference type="NCBI Taxonomy" id="864141"/>
    <lineage>
        <taxon>Eukaryota</taxon>
        <taxon>Sar</taxon>
        <taxon>Alveolata</taxon>
        <taxon>Apicomplexa</taxon>
        <taxon>Aconoidasida</taxon>
        <taxon>Haemosporida</taxon>
        <taxon>Plasmodiidae</taxon>
        <taxon>Plasmodium</taxon>
        <taxon>Plasmodium (Plasmodium)</taxon>
    </lineage>
</organism>
<gene>
    <name evidence="11" type="ORF">POVCU1_025860</name>
    <name evidence="10" type="ORF">POVCU2_0028620</name>
</gene>
<dbReference type="GO" id="GO:0004325">
    <property type="term" value="F:ferrochelatase activity"/>
    <property type="evidence" value="ECO:0007669"/>
    <property type="project" value="UniProtKB-UniRule"/>
</dbReference>